<keyword evidence="4" id="KW-1185">Reference proteome</keyword>
<dbReference type="RefSeq" id="WP_085912783.1">
    <property type="nucleotide sequence ID" value="NZ_AP018920.1"/>
</dbReference>
<dbReference type="Proteomes" id="UP000194360">
    <property type="component" value="Unassembled WGS sequence"/>
</dbReference>
<comment type="caution">
    <text evidence="3">The sequence shown here is derived from an EMBL/GenBank/DDBJ whole genome shotgun (WGS) entry which is preliminary data.</text>
</comment>
<organism evidence="3 4">
    <name type="scientific">Pseudonocardia autotrophica</name>
    <name type="common">Amycolata autotrophica</name>
    <name type="synonym">Nocardia autotrophica</name>
    <dbReference type="NCBI Taxonomy" id="2074"/>
    <lineage>
        <taxon>Bacteria</taxon>
        <taxon>Bacillati</taxon>
        <taxon>Actinomycetota</taxon>
        <taxon>Actinomycetes</taxon>
        <taxon>Pseudonocardiales</taxon>
        <taxon>Pseudonocardiaceae</taxon>
        <taxon>Pseudonocardia</taxon>
    </lineage>
</organism>
<feature type="transmembrane region" description="Helical" evidence="2">
    <location>
        <begin position="63"/>
        <end position="80"/>
    </location>
</feature>
<feature type="transmembrane region" description="Helical" evidence="2">
    <location>
        <begin position="40"/>
        <end position="57"/>
    </location>
</feature>
<evidence type="ECO:0000313" key="3">
    <source>
        <dbReference type="EMBL" id="OSY40770.1"/>
    </source>
</evidence>
<keyword evidence="2" id="KW-0472">Membrane</keyword>
<proteinExistence type="predicted"/>
<evidence type="ECO:0000256" key="2">
    <source>
        <dbReference type="SAM" id="Phobius"/>
    </source>
</evidence>
<protein>
    <submittedName>
        <fullName evidence="3">Uncharacterized protein</fullName>
    </submittedName>
</protein>
<dbReference type="AlphaFoldDB" id="A0A1Y2N021"/>
<evidence type="ECO:0000256" key="1">
    <source>
        <dbReference type="SAM" id="MobiDB-lite"/>
    </source>
</evidence>
<keyword evidence="2" id="KW-0812">Transmembrane</keyword>
<dbReference type="STRING" id="2074.BG845_02528"/>
<reference evidence="3 4" key="1">
    <citation type="submission" date="2016-09" db="EMBL/GenBank/DDBJ databases">
        <title>Pseudonocardia autotrophica DSM535, a candidate organism with high potential of specific P450 cytochromes.</title>
        <authorList>
            <person name="Grumaz C."/>
            <person name="Vainshtein Y."/>
            <person name="Kirstahler P."/>
            <person name="Sohn K."/>
        </authorList>
    </citation>
    <scope>NUCLEOTIDE SEQUENCE [LARGE SCALE GENOMIC DNA]</scope>
    <source>
        <strain evidence="3 4">DSM 535</strain>
    </source>
</reference>
<evidence type="ECO:0000313" key="4">
    <source>
        <dbReference type="Proteomes" id="UP000194360"/>
    </source>
</evidence>
<dbReference type="EMBL" id="MIGB01000011">
    <property type="protein sequence ID" value="OSY40770.1"/>
    <property type="molecule type" value="Genomic_DNA"/>
</dbReference>
<accession>A0A1Y2N021</accession>
<name>A0A1Y2N021_PSEAH</name>
<sequence>MTNENAGPDTTGATDVTNSTGSTGSTGVPIAGARPLPRPLLWTLLVIALVANAGLSLSPLPAAVAAAFGVLVIGIGALLIRDHRRSSRATT</sequence>
<keyword evidence="2" id="KW-1133">Transmembrane helix</keyword>
<gene>
    <name evidence="3" type="ORF">BG845_02528</name>
</gene>
<feature type="region of interest" description="Disordered" evidence="1">
    <location>
        <begin position="1"/>
        <end position="30"/>
    </location>
</feature>